<dbReference type="Proteomes" id="UP000433483">
    <property type="component" value="Unassembled WGS sequence"/>
</dbReference>
<evidence type="ECO:0000313" key="11">
    <source>
        <dbReference type="Proteomes" id="UP000441208"/>
    </source>
</evidence>
<feature type="signal peptide" evidence="1">
    <location>
        <begin position="1"/>
        <end position="20"/>
    </location>
</feature>
<dbReference type="EMBL" id="QXGF01000314">
    <property type="protein sequence ID" value="KAE8942275.1"/>
    <property type="molecule type" value="Genomic_DNA"/>
</dbReference>
<dbReference type="AlphaFoldDB" id="A0A6A3F8X9"/>
<feature type="chain" id="PRO_5036163850" description="Secreted protein" evidence="1">
    <location>
        <begin position="21"/>
        <end position="80"/>
    </location>
</feature>
<dbReference type="Proteomes" id="UP000440732">
    <property type="component" value="Unassembled WGS sequence"/>
</dbReference>
<sequence length="80" mass="8509">MKSSFIINYFVLCVVYTCRSSSPRTRMCKTHITTGGSTMFSLPGHCVLAPTGLSSGPNTIVPVAGTTGTHRWTSDVSSPI</sequence>
<evidence type="ECO:0000313" key="5">
    <source>
        <dbReference type="EMBL" id="KAE9212378.1"/>
    </source>
</evidence>
<dbReference type="Proteomes" id="UP000429523">
    <property type="component" value="Unassembled WGS sequence"/>
</dbReference>
<evidence type="ECO:0000313" key="2">
    <source>
        <dbReference type="EMBL" id="KAE8942275.1"/>
    </source>
</evidence>
<evidence type="ECO:0008006" key="12">
    <source>
        <dbReference type="Google" id="ProtNLM"/>
    </source>
</evidence>
<accession>A0A6A3F8X9</accession>
<evidence type="ECO:0000313" key="4">
    <source>
        <dbReference type="EMBL" id="KAE9145116.1"/>
    </source>
</evidence>
<gene>
    <name evidence="6" type="ORF">PF001_g11454</name>
    <name evidence="5" type="ORF">PF005_g10609</name>
    <name evidence="4" type="ORF">PF006_g9988</name>
    <name evidence="3" type="ORF">PF007_g7469</name>
    <name evidence="2" type="ORF">PF009_g7953</name>
</gene>
<evidence type="ECO:0000313" key="10">
    <source>
        <dbReference type="Proteomes" id="UP000440732"/>
    </source>
</evidence>
<evidence type="ECO:0000313" key="6">
    <source>
        <dbReference type="EMBL" id="KAE9307779.1"/>
    </source>
</evidence>
<dbReference type="Proteomes" id="UP000437068">
    <property type="component" value="Unassembled WGS sequence"/>
</dbReference>
<keyword evidence="1" id="KW-0732">Signal</keyword>
<protein>
    <recommendedName>
        <fullName evidence="12">Secreted protein</fullName>
    </recommendedName>
</protein>
<reference evidence="7 8" key="1">
    <citation type="submission" date="2018-08" db="EMBL/GenBank/DDBJ databases">
        <title>Genomic investigation of the strawberry pathogen Phytophthora fragariae indicates pathogenicity is determined by transcriptional variation in three key races.</title>
        <authorList>
            <person name="Adams T.M."/>
            <person name="Armitage A.D."/>
            <person name="Sobczyk M.K."/>
            <person name="Bates H.J."/>
            <person name="Dunwell J.M."/>
            <person name="Nellist C.F."/>
            <person name="Harrison R.J."/>
        </authorList>
    </citation>
    <scope>NUCLEOTIDE SEQUENCE [LARGE SCALE GENOMIC DNA]</scope>
    <source>
        <strain evidence="6 9">A4</strain>
        <strain evidence="5 8">NOV-27</strain>
        <strain evidence="4 10">NOV-5</strain>
        <strain evidence="3 11">NOV-71</strain>
        <strain evidence="2 7">NOV-9</strain>
    </source>
</reference>
<dbReference type="EMBL" id="QXFZ01000297">
    <property type="protein sequence ID" value="KAE9122362.1"/>
    <property type="molecule type" value="Genomic_DNA"/>
</dbReference>
<evidence type="ECO:0000313" key="3">
    <source>
        <dbReference type="EMBL" id="KAE9122362.1"/>
    </source>
</evidence>
<dbReference type="Proteomes" id="UP000441208">
    <property type="component" value="Unassembled WGS sequence"/>
</dbReference>
<evidence type="ECO:0000313" key="9">
    <source>
        <dbReference type="Proteomes" id="UP000437068"/>
    </source>
</evidence>
<name>A0A6A3F8X9_9STRA</name>
<dbReference type="EMBL" id="QXGA01000492">
    <property type="protein sequence ID" value="KAE9145116.1"/>
    <property type="molecule type" value="Genomic_DNA"/>
</dbReference>
<evidence type="ECO:0000256" key="1">
    <source>
        <dbReference type="SAM" id="SignalP"/>
    </source>
</evidence>
<proteinExistence type="predicted"/>
<keyword evidence="8" id="KW-1185">Reference proteome</keyword>
<dbReference type="EMBL" id="QXGB01000509">
    <property type="protein sequence ID" value="KAE9212378.1"/>
    <property type="molecule type" value="Genomic_DNA"/>
</dbReference>
<organism evidence="2 7">
    <name type="scientific">Phytophthora fragariae</name>
    <dbReference type="NCBI Taxonomy" id="53985"/>
    <lineage>
        <taxon>Eukaryota</taxon>
        <taxon>Sar</taxon>
        <taxon>Stramenopiles</taxon>
        <taxon>Oomycota</taxon>
        <taxon>Peronosporomycetes</taxon>
        <taxon>Peronosporales</taxon>
        <taxon>Peronosporaceae</taxon>
        <taxon>Phytophthora</taxon>
    </lineage>
</organism>
<dbReference type="EMBL" id="QXGE01000609">
    <property type="protein sequence ID" value="KAE9307779.1"/>
    <property type="molecule type" value="Genomic_DNA"/>
</dbReference>
<comment type="caution">
    <text evidence="2">The sequence shown here is derived from an EMBL/GenBank/DDBJ whole genome shotgun (WGS) entry which is preliminary data.</text>
</comment>
<evidence type="ECO:0000313" key="7">
    <source>
        <dbReference type="Proteomes" id="UP000429523"/>
    </source>
</evidence>
<evidence type="ECO:0000313" key="8">
    <source>
        <dbReference type="Proteomes" id="UP000433483"/>
    </source>
</evidence>